<keyword evidence="3" id="KW-1185">Reference proteome</keyword>
<dbReference type="GO" id="GO:0032259">
    <property type="term" value="P:methylation"/>
    <property type="evidence" value="ECO:0007669"/>
    <property type="project" value="UniProtKB-KW"/>
</dbReference>
<dbReference type="PATRIC" id="fig|1121338.3.peg.2274"/>
<keyword evidence="2" id="KW-0489">Methyltransferase</keyword>
<dbReference type="EMBL" id="LTBA01000035">
    <property type="protein sequence ID" value="KYH32871.1"/>
    <property type="molecule type" value="Genomic_DNA"/>
</dbReference>
<dbReference type="RefSeq" id="WP_066826630.1">
    <property type="nucleotide sequence ID" value="NZ_LTBA01000035.1"/>
</dbReference>
<dbReference type="STRING" id="1121338.CLTEP_21800"/>
<organism evidence="2 3">
    <name type="scientific">Clostridium tepidiprofundi DSM 19306</name>
    <dbReference type="NCBI Taxonomy" id="1121338"/>
    <lineage>
        <taxon>Bacteria</taxon>
        <taxon>Bacillati</taxon>
        <taxon>Bacillota</taxon>
        <taxon>Clostridia</taxon>
        <taxon>Eubacteriales</taxon>
        <taxon>Clostridiaceae</taxon>
        <taxon>Clostridium</taxon>
    </lineage>
</organism>
<sequence>MINFNDLDFTNKTILEVGTGRGGTTLKLAKVLKNFRGAKLITTDVYDGNFEKVKKDLEEYNIDISFIKTDGCELQGIDKNSIDFIVCNYTLCAINSKSGSETLALNKFKEVLKLGGMLYIEEEYPLNIVDNPMQQVWSRKWQLLRAANMLLGELSFNEIKPEILEKLLYVLGFNNIQCENETYQILGEDCLEFFNYRFSKVLDRLNNSQLVQGLTKEVKVLENDVKEIGGMEIPTYKIIAVKGK</sequence>
<reference evidence="2 3" key="1">
    <citation type="submission" date="2016-02" db="EMBL/GenBank/DDBJ databases">
        <title>Genome sequence of Clostridium tepidiprofundi DSM 19306.</title>
        <authorList>
            <person name="Poehlein A."/>
            <person name="Daniel R."/>
        </authorList>
    </citation>
    <scope>NUCLEOTIDE SEQUENCE [LARGE SCALE GENOMIC DNA]</scope>
    <source>
        <strain evidence="2 3">DSM 19306</strain>
    </source>
</reference>
<dbReference type="InterPro" id="IPR029063">
    <property type="entry name" value="SAM-dependent_MTases_sf"/>
</dbReference>
<proteinExistence type="predicted"/>
<accession>A0A151AZ09</accession>
<dbReference type="Gene3D" id="3.40.50.150">
    <property type="entry name" value="Vaccinia Virus protein VP39"/>
    <property type="match status" value="1"/>
</dbReference>
<dbReference type="Pfam" id="PF13649">
    <property type="entry name" value="Methyltransf_25"/>
    <property type="match status" value="1"/>
</dbReference>
<dbReference type="SUPFAM" id="SSF53335">
    <property type="entry name" value="S-adenosyl-L-methionine-dependent methyltransferases"/>
    <property type="match status" value="1"/>
</dbReference>
<dbReference type="Proteomes" id="UP000075531">
    <property type="component" value="Unassembled WGS sequence"/>
</dbReference>
<evidence type="ECO:0000313" key="3">
    <source>
        <dbReference type="Proteomes" id="UP000075531"/>
    </source>
</evidence>
<protein>
    <submittedName>
        <fullName evidence="2">tRNA (Cmo5U34)-methyltransferase</fullName>
    </submittedName>
</protein>
<dbReference type="InterPro" id="IPR041698">
    <property type="entry name" value="Methyltransf_25"/>
</dbReference>
<name>A0A151AZ09_9CLOT</name>
<dbReference type="GO" id="GO:0008168">
    <property type="term" value="F:methyltransferase activity"/>
    <property type="evidence" value="ECO:0007669"/>
    <property type="project" value="UniProtKB-KW"/>
</dbReference>
<evidence type="ECO:0000259" key="1">
    <source>
        <dbReference type="Pfam" id="PF13649"/>
    </source>
</evidence>
<comment type="caution">
    <text evidence="2">The sequence shown here is derived from an EMBL/GenBank/DDBJ whole genome shotgun (WGS) entry which is preliminary data.</text>
</comment>
<evidence type="ECO:0000313" key="2">
    <source>
        <dbReference type="EMBL" id="KYH32871.1"/>
    </source>
</evidence>
<dbReference type="CDD" id="cd02440">
    <property type="entry name" value="AdoMet_MTases"/>
    <property type="match status" value="1"/>
</dbReference>
<gene>
    <name evidence="2" type="primary">cmoA</name>
    <name evidence="2" type="ORF">CLTEP_21800</name>
</gene>
<dbReference type="AlphaFoldDB" id="A0A151AZ09"/>
<keyword evidence="2" id="KW-0808">Transferase</keyword>
<feature type="domain" description="Methyltransferase" evidence="1">
    <location>
        <begin position="14"/>
        <end position="116"/>
    </location>
</feature>